<organism evidence="2">
    <name type="scientific">marine metagenome</name>
    <dbReference type="NCBI Taxonomy" id="408172"/>
    <lineage>
        <taxon>unclassified sequences</taxon>
        <taxon>metagenomes</taxon>
        <taxon>ecological metagenomes</taxon>
    </lineage>
</organism>
<proteinExistence type="predicted"/>
<dbReference type="AlphaFoldDB" id="A0A381RNM5"/>
<sequence length="64" mass="6921">MMVPPSTYSNSPPKGTPRANRLSFKDSIPFNPSKIKLAVASPSNVELVAKIISENEFSLAFAIN</sequence>
<evidence type="ECO:0000313" key="2">
    <source>
        <dbReference type="EMBL" id="SUZ93472.1"/>
    </source>
</evidence>
<accession>A0A381RNM5</accession>
<feature type="region of interest" description="Disordered" evidence="1">
    <location>
        <begin position="1"/>
        <end position="22"/>
    </location>
</feature>
<reference evidence="2" key="1">
    <citation type="submission" date="2018-05" db="EMBL/GenBank/DDBJ databases">
        <authorList>
            <person name="Lanie J.A."/>
            <person name="Ng W.-L."/>
            <person name="Kazmierczak K.M."/>
            <person name="Andrzejewski T.M."/>
            <person name="Davidsen T.M."/>
            <person name="Wayne K.J."/>
            <person name="Tettelin H."/>
            <person name="Glass J.I."/>
            <person name="Rusch D."/>
            <person name="Podicherti R."/>
            <person name="Tsui H.-C.T."/>
            <person name="Winkler M.E."/>
        </authorList>
    </citation>
    <scope>NUCLEOTIDE SEQUENCE</scope>
</reference>
<gene>
    <name evidence="2" type="ORF">METZ01_LOCUS46326</name>
</gene>
<dbReference type="EMBL" id="UINC01002150">
    <property type="protein sequence ID" value="SUZ93472.1"/>
    <property type="molecule type" value="Genomic_DNA"/>
</dbReference>
<protein>
    <submittedName>
        <fullName evidence="2">Uncharacterized protein</fullName>
    </submittedName>
</protein>
<name>A0A381RNM5_9ZZZZ</name>
<evidence type="ECO:0000256" key="1">
    <source>
        <dbReference type="SAM" id="MobiDB-lite"/>
    </source>
</evidence>
<feature type="compositionally biased region" description="Polar residues" evidence="1">
    <location>
        <begin position="1"/>
        <end position="13"/>
    </location>
</feature>